<dbReference type="GO" id="GO:0016052">
    <property type="term" value="P:carbohydrate catabolic process"/>
    <property type="evidence" value="ECO:0007669"/>
    <property type="project" value="InterPro"/>
</dbReference>
<dbReference type="EMBL" id="JAINUY010000009">
    <property type="protein sequence ID" value="MBZ4037523.1"/>
    <property type="molecule type" value="Genomic_DNA"/>
</dbReference>
<dbReference type="GO" id="GO:0030246">
    <property type="term" value="F:carbohydrate binding"/>
    <property type="evidence" value="ECO:0007669"/>
    <property type="project" value="InterPro"/>
</dbReference>
<gene>
    <name evidence="2" type="ORF">K6T82_22370</name>
</gene>
<dbReference type="RefSeq" id="WP_223710929.1">
    <property type="nucleotide sequence ID" value="NZ_JAINUY010000009.1"/>
</dbReference>
<sequence>MKNYEVNSVEKGTLQINGFGDHPLWEKAAVLTDFISPWENHEPKKIELRALWDSENVFFYYKVWDNEVYIDKTDDTAESIANSDRVEIFLRKDADLSPYYCFEIDPEPRILDFIAFPNRNFDYEWKWPENHLQVKSNQNENYFTVEIAISIESLKQLKLLNGNTIEAGFYRAKYIKQNETYEPVWITWVNPNTPTPDFHIASSFGKLILIGF</sequence>
<dbReference type="SUPFAM" id="SSF49344">
    <property type="entry name" value="CBD9-like"/>
    <property type="match status" value="1"/>
</dbReference>
<proteinExistence type="predicted"/>
<dbReference type="AlphaFoldDB" id="A0A9X1KS12"/>
<dbReference type="InterPro" id="IPR010502">
    <property type="entry name" value="Carb-bd_dom_fam9"/>
</dbReference>
<name>A0A9X1KS12_9FLAO</name>
<evidence type="ECO:0000259" key="1">
    <source>
        <dbReference type="Pfam" id="PF06452"/>
    </source>
</evidence>
<dbReference type="CDD" id="cd09620">
    <property type="entry name" value="CBM9_like_3"/>
    <property type="match status" value="1"/>
</dbReference>
<feature type="domain" description="Carbohydrate-binding" evidence="1">
    <location>
        <begin position="22"/>
        <end position="211"/>
    </location>
</feature>
<dbReference type="Proteomes" id="UP001139366">
    <property type="component" value="Unassembled WGS sequence"/>
</dbReference>
<accession>A0A9X1KS12</accession>
<keyword evidence="3" id="KW-1185">Reference proteome</keyword>
<dbReference type="GO" id="GO:0004553">
    <property type="term" value="F:hydrolase activity, hydrolyzing O-glycosyl compounds"/>
    <property type="evidence" value="ECO:0007669"/>
    <property type="project" value="InterPro"/>
</dbReference>
<organism evidence="2 3">
    <name type="scientific">Flavobacterium potami</name>
    <dbReference type="NCBI Taxonomy" id="2872310"/>
    <lineage>
        <taxon>Bacteria</taxon>
        <taxon>Pseudomonadati</taxon>
        <taxon>Bacteroidota</taxon>
        <taxon>Flavobacteriia</taxon>
        <taxon>Flavobacteriales</taxon>
        <taxon>Flavobacteriaceae</taxon>
        <taxon>Flavobacterium</taxon>
    </lineage>
</organism>
<evidence type="ECO:0000313" key="3">
    <source>
        <dbReference type="Proteomes" id="UP001139366"/>
    </source>
</evidence>
<reference evidence="2 3" key="1">
    <citation type="journal article" date="2023" name="Antonie Van Leeuwenhoek">
        <title>Flavobacterium potami sp. nov., a multi-metal resistance genes harbouring bacterium isolated from shallow river silt.</title>
        <authorList>
            <person name="Li S."/>
            <person name="Mao S."/>
            <person name="Mu W."/>
            <person name="Guo B."/>
            <person name="Li C."/>
            <person name="Zhu Q."/>
            <person name="Hou X."/>
            <person name="Zhao Y."/>
            <person name="Wei S."/>
            <person name="Liu H."/>
            <person name="Liu A."/>
        </authorList>
    </citation>
    <scope>NUCLEOTIDE SEQUENCE [LARGE SCALE GENOMIC DNA]</scope>
    <source>
        <strain evidence="2 3">17A</strain>
    </source>
</reference>
<dbReference type="Gene3D" id="2.60.40.1190">
    <property type="match status" value="1"/>
</dbReference>
<evidence type="ECO:0000313" key="2">
    <source>
        <dbReference type="EMBL" id="MBZ4037523.1"/>
    </source>
</evidence>
<comment type="caution">
    <text evidence="2">The sequence shown here is derived from an EMBL/GenBank/DDBJ whole genome shotgun (WGS) entry which is preliminary data.</text>
</comment>
<dbReference type="Pfam" id="PF06452">
    <property type="entry name" value="CBM9_1"/>
    <property type="match status" value="1"/>
</dbReference>
<protein>
    <submittedName>
        <fullName evidence="2">Carbohydrate-binding family 9-like protein</fullName>
    </submittedName>
</protein>